<sequence length="83" mass="9127">MALANNLRTLQEIQPFKDLQAAICDDNTLLHFGVMLFHLKDNFEKAWITGTAVPANQASSIMFLSKCLTKQSSTMGLPVACLV</sequence>
<organism evidence="1 2">
    <name type="scientific">Podospora didyma</name>
    <dbReference type="NCBI Taxonomy" id="330526"/>
    <lineage>
        <taxon>Eukaryota</taxon>
        <taxon>Fungi</taxon>
        <taxon>Dikarya</taxon>
        <taxon>Ascomycota</taxon>
        <taxon>Pezizomycotina</taxon>
        <taxon>Sordariomycetes</taxon>
        <taxon>Sordariomycetidae</taxon>
        <taxon>Sordariales</taxon>
        <taxon>Podosporaceae</taxon>
        <taxon>Podospora</taxon>
    </lineage>
</organism>
<evidence type="ECO:0000313" key="2">
    <source>
        <dbReference type="Proteomes" id="UP001285441"/>
    </source>
</evidence>
<comment type="caution">
    <text evidence="1">The sequence shown here is derived from an EMBL/GenBank/DDBJ whole genome shotgun (WGS) entry which is preliminary data.</text>
</comment>
<dbReference type="Proteomes" id="UP001285441">
    <property type="component" value="Unassembled WGS sequence"/>
</dbReference>
<evidence type="ECO:0000313" key="1">
    <source>
        <dbReference type="EMBL" id="KAK3366583.1"/>
    </source>
</evidence>
<reference evidence="1" key="1">
    <citation type="journal article" date="2023" name="Mol. Phylogenet. Evol.">
        <title>Genome-scale phylogeny and comparative genomics of the fungal order Sordariales.</title>
        <authorList>
            <person name="Hensen N."/>
            <person name="Bonometti L."/>
            <person name="Westerberg I."/>
            <person name="Brannstrom I.O."/>
            <person name="Guillou S."/>
            <person name="Cros-Aarteil S."/>
            <person name="Calhoun S."/>
            <person name="Haridas S."/>
            <person name="Kuo A."/>
            <person name="Mondo S."/>
            <person name="Pangilinan J."/>
            <person name="Riley R."/>
            <person name="LaButti K."/>
            <person name="Andreopoulos B."/>
            <person name="Lipzen A."/>
            <person name="Chen C."/>
            <person name="Yan M."/>
            <person name="Daum C."/>
            <person name="Ng V."/>
            <person name="Clum A."/>
            <person name="Steindorff A."/>
            <person name="Ohm R.A."/>
            <person name="Martin F."/>
            <person name="Silar P."/>
            <person name="Natvig D.O."/>
            <person name="Lalanne C."/>
            <person name="Gautier V."/>
            <person name="Ament-Velasquez S.L."/>
            <person name="Kruys A."/>
            <person name="Hutchinson M.I."/>
            <person name="Powell A.J."/>
            <person name="Barry K."/>
            <person name="Miller A.N."/>
            <person name="Grigoriev I.V."/>
            <person name="Debuchy R."/>
            <person name="Gladieux P."/>
            <person name="Hiltunen Thoren M."/>
            <person name="Johannesson H."/>
        </authorList>
    </citation>
    <scope>NUCLEOTIDE SEQUENCE</scope>
    <source>
        <strain evidence="1">CBS 232.78</strain>
    </source>
</reference>
<accession>A0AAE0N1E2</accession>
<proteinExistence type="predicted"/>
<protein>
    <submittedName>
        <fullName evidence="1">Uncharacterized protein</fullName>
    </submittedName>
</protein>
<dbReference type="EMBL" id="JAULSW010000012">
    <property type="protein sequence ID" value="KAK3366583.1"/>
    <property type="molecule type" value="Genomic_DNA"/>
</dbReference>
<reference evidence="1" key="2">
    <citation type="submission" date="2023-06" db="EMBL/GenBank/DDBJ databases">
        <authorList>
            <consortium name="Lawrence Berkeley National Laboratory"/>
            <person name="Haridas S."/>
            <person name="Hensen N."/>
            <person name="Bonometti L."/>
            <person name="Westerberg I."/>
            <person name="Brannstrom I.O."/>
            <person name="Guillou S."/>
            <person name="Cros-Aarteil S."/>
            <person name="Calhoun S."/>
            <person name="Kuo A."/>
            <person name="Mondo S."/>
            <person name="Pangilinan J."/>
            <person name="Riley R."/>
            <person name="LaButti K."/>
            <person name="Andreopoulos B."/>
            <person name="Lipzen A."/>
            <person name="Chen C."/>
            <person name="Yanf M."/>
            <person name="Daum C."/>
            <person name="Ng V."/>
            <person name="Clum A."/>
            <person name="Steindorff A."/>
            <person name="Ohm R."/>
            <person name="Martin F."/>
            <person name="Silar P."/>
            <person name="Natvig D."/>
            <person name="Lalanne C."/>
            <person name="Gautier V."/>
            <person name="Ament-velasquez S.L."/>
            <person name="Kruys A."/>
            <person name="Hutchinson M.I."/>
            <person name="Powell A.J."/>
            <person name="Barry K."/>
            <person name="Miller A.N."/>
            <person name="Grigoriev I.V."/>
            <person name="Debuchy R."/>
            <person name="Gladieux P."/>
            <person name="Thoren M.H."/>
            <person name="Johannesson H."/>
        </authorList>
    </citation>
    <scope>NUCLEOTIDE SEQUENCE</scope>
    <source>
        <strain evidence="1">CBS 232.78</strain>
    </source>
</reference>
<dbReference type="AlphaFoldDB" id="A0AAE0N1E2"/>
<gene>
    <name evidence="1" type="ORF">B0H63DRAFT_529957</name>
</gene>
<keyword evidence="2" id="KW-1185">Reference proteome</keyword>
<name>A0AAE0N1E2_9PEZI</name>